<proteinExistence type="predicted"/>
<dbReference type="InterPro" id="IPR018540">
    <property type="entry name" value="Spo0E-like"/>
</dbReference>
<organism evidence="1 2">
    <name type="scientific">Clostridium homopropionicum DSM 5847</name>
    <dbReference type="NCBI Taxonomy" id="1121318"/>
    <lineage>
        <taxon>Bacteria</taxon>
        <taxon>Bacillati</taxon>
        <taxon>Bacillota</taxon>
        <taxon>Clostridia</taxon>
        <taxon>Eubacteriales</taxon>
        <taxon>Clostridiaceae</taxon>
        <taxon>Clostridium</taxon>
    </lineage>
</organism>
<evidence type="ECO:0000313" key="2">
    <source>
        <dbReference type="Proteomes" id="UP000037043"/>
    </source>
</evidence>
<dbReference type="EMBL" id="LHUR01000013">
    <property type="protein sequence ID" value="KOA20565.1"/>
    <property type="molecule type" value="Genomic_DNA"/>
</dbReference>
<accession>A0A0L6ZC69</accession>
<dbReference type="GO" id="GO:0046983">
    <property type="term" value="F:protein dimerization activity"/>
    <property type="evidence" value="ECO:0007669"/>
    <property type="project" value="InterPro"/>
</dbReference>
<dbReference type="Proteomes" id="UP000037043">
    <property type="component" value="Unassembled WGS sequence"/>
</dbReference>
<dbReference type="Pfam" id="PF09388">
    <property type="entry name" value="SpoOE-like"/>
    <property type="match status" value="1"/>
</dbReference>
<reference evidence="2" key="1">
    <citation type="submission" date="2015-08" db="EMBL/GenBank/DDBJ databases">
        <title>Genome sequence of the strict anaerobe Clostridium homopropionicum LuHBu1 (DSM 5847T).</title>
        <authorList>
            <person name="Poehlein A."/>
            <person name="Beck M."/>
            <person name="Schiel-Bengelsdorf B."/>
            <person name="Bengelsdorf F.R."/>
            <person name="Daniel R."/>
            <person name="Duerre P."/>
        </authorList>
    </citation>
    <scope>NUCLEOTIDE SEQUENCE [LARGE SCALE GENOMIC DNA]</scope>
    <source>
        <strain evidence="2">DSM 5847</strain>
    </source>
</reference>
<dbReference type="PATRIC" id="fig|1121318.3.peg.1162"/>
<sequence>MEELRKIMYKLIEQNGISSSKVLNISIELDKLINDYYKKYYQYKQNGILKN</sequence>
<dbReference type="Gene3D" id="4.10.280.10">
    <property type="entry name" value="Helix-loop-helix DNA-binding domain"/>
    <property type="match status" value="1"/>
</dbReference>
<name>A0A0L6ZC69_9CLOT</name>
<dbReference type="InterPro" id="IPR037208">
    <property type="entry name" value="Spo0E-like_sf"/>
</dbReference>
<protein>
    <submittedName>
        <fullName evidence="1">Spo0E like sporulation regulatory protein</fullName>
    </submittedName>
</protein>
<dbReference type="RefSeq" id="WP_082204362.1">
    <property type="nucleotide sequence ID" value="NZ_LHUR01000013.1"/>
</dbReference>
<gene>
    <name evidence="1" type="ORF">CLHOM_11530</name>
</gene>
<keyword evidence="2" id="KW-1185">Reference proteome</keyword>
<dbReference type="GO" id="GO:0043937">
    <property type="term" value="P:regulation of sporulation"/>
    <property type="evidence" value="ECO:0007669"/>
    <property type="project" value="InterPro"/>
</dbReference>
<dbReference type="SUPFAM" id="SSF140500">
    <property type="entry name" value="BAS1536-like"/>
    <property type="match status" value="1"/>
</dbReference>
<dbReference type="STRING" id="36844.SAMN04488501_108158"/>
<dbReference type="InterPro" id="IPR036638">
    <property type="entry name" value="HLH_DNA-bd_sf"/>
</dbReference>
<dbReference type="AlphaFoldDB" id="A0A0L6ZC69"/>
<evidence type="ECO:0000313" key="1">
    <source>
        <dbReference type="EMBL" id="KOA20565.1"/>
    </source>
</evidence>
<comment type="caution">
    <text evidence="1">The sequence shown here is derived from an EMBL/GenBank/DDBJ whole genome shotgun (WGS) entry which is preliminary data.</text>
</comment>